<dbReference type="AlphaFoldDB" id="A0A4Y2VSK2"/>
<accession>A0A4Y2VSK2</accession>
<gene>
    <name evidence="1" type="ORF">AVEN_230372_1</name>
</gene>
<evidence type="ECO:0000313" key="1">
    <source>
        <dbReference type="EMBL" id="GBO27875.1"/>
    </source>
</evidence>
<name>A0A4Y2VSK2_ARAVE</name>
<dbReference type="EMBL" id="BGPR01050920">
    <property type="protein sequence ID" value="GBO27875.1"/>
    <property type="molecule type" value="Genomic_DNA"/>
</dbReference>
<evidence type="ECO:0000313" key="2">
    <source>
        <dbReference type="Proteomes" id="UP000499080"/>
    </source>
</evidence>
<comment type="caution">
    <text evidence="1">The sequence shown here is derived from an EMBL/GenBank/DDBJ whole genome shotgun (WGS) entry which is preliminary data.</text>
</comment>
<organism evidence="1 2">
    <name type="scientific">Araneus ventricosus</name>
    <name type="common">Orbweaver spider</name>
    <name type="synonym">Epeira ventricosa</name>
    <dbReference type="NCBI Taxonomy" id="182803"/>
    <lineage>
        <taxon>Eukaryota</taxon>
        <taxon>Metazoa</taxon>
        <taxon>Ecdysozoa</taxon>
        <taxon>Arthropoda</taxon>
        <taxon>Chelicerata</taxon>
        <taxon>Arachnida</taxon>
        <taxon>Araneae</taxon>
        <taxon>Araneomorphae</taxon>
        <taxon>Entelegynae</taxon>
        <taxon>Araneoidea</taxon>
        <taxon>Araneidae</taxon>
        <taxon>Araneus</taxon>
    </lineage>
</organism>
<reference evidence="1 2" key="1">
    <citation type="journal article" date="2019" name="Sci. Rep.">
        <title>Orb-weaving spider Araneus ventricosus genome elucidates the spidroin gene catalogue.</title>
        <authorList>
            <person name="Kono N."/>
            <person name="Nakamura H."/>
            <person name="Ohtoshi R."/>
            <person name="Moran D.A.P."/>
            <person name="Shinohara A."/>
            <person name="Yoshida Y."/>
            <person name="Fujiwara M."/>
            <person name="Mori M."/>
            <person name="Tomita M."/>
            <person name="Arakawa K."/>
        </authorList>
    </citation>
    <scope>NUCLEOTIDE SEQUENCE [LARGE SCALE GENOMIC DNA]</scope>
</reference>
<protein>
    <submittedName>
        <fullName evidence="1">Uncharacterized protein</fullName>
    </submittedName>
</protein>
<keyword evidence="2" id="KW-1185">Reference proteome</keyword>
<proteinExistence type="predicted"/>
<sequence>MAAFLSKRQSNQTTDIEMEDCANYESFCCSIKATKKSRFSSFFTTGDSDSDDFNWVEDNSNGWDNDSGDIEWDDDNSDIEWTNDEQSCQDEIMDNLEIVFEEHSEEFKNEESVYGVCCRTEFPACGGKQSEMSAFIRKINRDWNEANKDNNKNRRSATKCGFNRTQLNSEGDVLNIPIILNHF</sequence>
<dbReference type="Proteomes" id="UP000499080">
    <property type="component" value="Unassembled WGS sequence"/>
</dbReference>